<organism evidence="1 2">
    <name type="scientific">Castilleja foliolosa</name>
    <dbReference type="NCBI Taxonomy" id="1961234"/>
    <lineage>
        <taxon>Eukaryota</taxon>
        <taxon>Viridiplantae</taxon>
        <taxon>Streptophyta</taxon>
        <taxon>Embryophyta</taxon>
        <taxon>Tracheophyta</taxon>
        <taxon>Spermatophyta</taxon>
        <taxon>Magnoliopsida</taxon>
        <taxon>eudicotyledons</taxon>
        <taxon>Gunneridae</taxon>
        <taxon>Pentapetalae</taxon>
        <taxon>asterids</taxon>
        <taxon>lamiids</taxon>
        <taxon>Lamiales</taxon>
        <taxon>Orobanchaceae</taxon>
        <taxon>Pedicularideae</taxon>
        <taxon>Castillejinae</taxon>
        <taxon>Castilleja</taxon>
    </lineage>
</organism>
<protein>
    <submittedName>
        <fullName evidence="1">Uncharacterized protein</fullName>
    </submittedName>
</protein>
<evidence type="ECO:0000313" key="2">
    <source>
        <dbReference type="Proteomes" id="UP001632038"/>
    </source>
</evidence>
<dbReference type="NCBIfam" id="TIGR01589">
    <property type="entry name" value="A_thal_3526"/>
    <property type="match status" value="1"/>
</dbReference>
<comment type="caution">
    <text evidence="1">The sequence shown here is derived from an EMBL/GenBank/DDBJ whole genome shotgun (WGS) entry which is preliminary data.</text>
</comment>
<reference evidence="2" key="1">
    <citation type="journal article" date="2024" name="IScience">
        <title>Strigolactones Initiate the Formation of Haustorium-like Structures in Castilleja.</title>
        <authorList>
            <person name="Buerger M."/>
            <person name="Peterson D."/>
            <person name="Chory J."/>
        </authorList>
    </citation>
    <scope>NUCLEOTIDE SEQUENCE [LARGE SCALE GENOMIC DNA]</scope>
</reference>
<keyword evidence="2" id="KW-1185">Reference proteome</keyword>
<gene>
    <name evidence="1" type="ORF">CASFOL_041369</name>
</gene>
<dbReference type="EMBL" id="JAVIJP010000100">
    <property type="protein sequence ID" value="KAL3615708.1"/>
    <property type="molecule type" value="Genomic_DNA"/>
</dbReference>
<dbReference type="Proteomes" id="UP001632038">
    <property type="component" value="Unassembled WGS sequence"/>
</dbReference>
<dbReference type="AlphaFoldDB" id="A0ABD3BES2"/>
<evidence type="ECO:0000313" key="1">
    <source>
        <dbReference type="EMBL" id="KAL3615708.1"/>
    </source>
</evidence>
<dbReference type="InterPro" id="IPR006476">
    <property type="entry name" value="CHP01589_pln"/>
</dbReference>
<dbReference type="PANTHER" id="PTHR31871">
    <property type="entry name" value="OS02G0137100 PROTEIN"/>
    <property type="match status" value="1"/>
</dbReference>
<accession>A0ABD3BES2</accession>
<dbReference type="PANTHER" id="PTHR31871:SF9">
    <property type="entry name" value="HELICASE WITH ZINC FINGER PROTEIN"/>
    <property type="match status" value="1"/>
</dbReference>
<name>A0ABD3BES2_9LAMI</name>
<dbReference type="Pfam" id="PF09713">
    <property type="entry name" value="A_thal_3526"/>
    <property type="match status" value="1"/>
</dbReference>
<sequence length="326" mass="35806">MENVQVQGSGLISMSSNNNRTVSEDIDLVKNLIERCLQLYMNRDEVEKTLLSRAKIDPYFTTLVWLKLEKENADFFRAYYIRLELKKQIVIFNNLLEHQYRLMKYLVPPKAPLAAMQNGVHPMPVNNLPMGYTVAPQPPIPATGQPNINAMGYSQAVDDFLAPGNFLPALMNGGNDMLIETGTDSVLPVMPPNSGHFPFSSSGTPDIGVDMSALETGFTSDVASSVGPELTHDNGAGNSSDLLRSLDQTNWNFSLSDLTADSSNLGDLGALENYPGSPFLLSSSDINHILLNSQEQGDLVDEFLVDSYSIPGQCPPLDEVMKIDRF</sequence>
<proteinExistence type="predicted"/>